<accession>A0A4Y2GJV3</accession>
<proteinExistence type="predicted"/>
<comment type="caution">
    <text evidence="1">The sequence shown here is derived from an EMBL/GenBank/DDBJ whole genome shotgun (WGS) entry which is preliminary data.</text>
</comment>
<dbReference type="EMBL" id="BGPR01001444">
    <property type="protein sequence ID" value="GBM54122.1"/>
    <property type="molecule type" value="Genomic_DNA"/>
</dbReference>
<evidence type="ECO:0000313" key="2">
    <source>
        <dbReference type="Proteomes" id="UP000499080"/>
    </source>
</evidence>
<reference evidence="1 2" key="1">
    <citation type="journal article" date="2019" name="Sci. Rep.">
        <title>Orb-weaving spider Araneus ventricosus genome elucidates the spidroin gene catalogue.</title>
        <authorList>
            <person name="Kono N."/>
            <person name="Nakamura H."/>
            <person name="Ohtoshi R."/>
            <person name="Moran D.A.P."/>
            <person name="Shinohara A."/>
            <person name="Yoshida Y."/>
            <person name="Fujiwara M."/>
            <person name="Mori M."/>
            <person name="Tomita M."/>
            <person name="Arakawa K."/>
        </authorList>
    </citation>
    <scope>NUCLEOTIDE SEQUENCE [LARGE SCALE GENOMIC DNA]</scope>
</reference>
<dbReference type="Proteomes" id="UP000499080">
    <property type="component" value="Unassembled WGS sequence"/>
</dbReference>
<evidence type="ECO:0000313" key="1">
    <source>
        <dbReference type="EMBL" id="GBM54122.1"/>
    </source>
</evidence>
<gene>
    <name evidence="1" type="ORF">AVEN_119851_1</name>
</gene>
<protein>
    <submittedName>
        <fullName evidence="1">Uncharacterized protein</fullName>
    </submittedName>
</protein>
<keyword evidence="2" id="KW-1185">Reference proteome</keyword>
<dbReference type="AlphaFoldDB" id="A0A4Y2GJV3"/>
<sequence length="95" mass="10450">MRLVILNLPLVVNPLRNTVTRGRPSVRHIFPTVANTYRFLWLLATDSHVSVTLALVQLGLTRKSEPVLGSNTLLETSADGQHVHRAAVFKGKGPD</sequence>
<organism evidence="1 2">
    <name type="scientific">Araneus ventricosus</name>
    <name type="common">Orbweaver spider</name>
    <name type="synonym">Epeira ventricosa</name>
    <dbReference type="NCBI Taxonomy" id="182803"/>
    <lineage>
        <taxon>Eukaryota</taxon>
        <taxon>Metazoa</taxon>
        <taxon>Ecdysozoa</taxon>
        <taxon>Arthropoda</taxon>
        <taxon>Chelicerata</taxon>
        <taxon>Arachnida</taxon>
        <taxon>Araneae</taxon>
        <taxon>Araneomorphae</taxon>
        <taxon>Entelegynae</taxon>
        <taxon>Araneoidea</taxon>
        <taxon>Araneidae</taxon>
        <taxon>Araneus</taxon>
    </lineage>
</organism>
<name>A0A4Y2GJV3_ARAVE</name>